<keyword evidence="2" id="KW-1185">Reference proteome</keyword>
<accession>A0A2P4XUL0</accession>
<dbReference type="AlphaFoldDB" id="A0A2P4XUL0"/>
<organism evidence="1 2">
    <name type="scientific">Phytophthora palmivora</name>
    <dbReference type="NCBI Taxonomy" id="4796"/>
    <lineage>
        <taxon>Eukaryota</taxon>
        <taxon>Sar</taxon>
        <taxon>Stramenopiles</taxon>
        <taxon>Oomycota</taxon>
        <taxon>Peronosporomycetes</taxon>
        <taxon>Peronosporales</taxon>
        <taxon>Peronosporaceae</taxon>
        <taxon>Phytophthora</taxon>
    </lineage>
</organism>
<gene>
    <name evidence="1" type="ORF">PHPALM_14470</name>
</gene>
<dbReference type="EMBL" id="NCKW01007902">
    <property type="protein sequence ID" value="POM69255.1"/>
    <property type="molecule type" value="Genomic_DNA"/>
</dbReference>
<sequence length="289" mass="32411">MEGGYIDGVRLLILFQRLIDNLGVAKLIRRETTGYYSMLMIGATSRNNCKGFRTSLVSEKNPLRHKLSVKRDQMKFRKRLLQDQGPALVMRSLEGRTTCDLVALSHFVNLRASMLSNRITPLLGELSNISGVFHAGRASPLQLTVSSSLNGGIGPTPKPIFAKIVYDFFLVKFGTRFGVERMLHDVFSNCRSLVRTDSLVLLFSHRCCMTNSYREYRSLGQNEALPLLHAIFLCGLNNFRLINVVPISRSDETIRSSSSIPSVTIQSDFITIDVVETILQTAFSHFNSD</sequence>
<proteinExistence type="predicted"/>
<reference evidence="1 2" key="1">
    <citation type="journal article" date="2017" name="Genome Biol. Evol.">
        <title>Phytophthora megakarya and P. palmivora, closely related causal agents of cacao black pod rot, underwent increases in genome sizes and gene numbers by different mechanisms.</title>
        <authorList>
            <person name="Ali S.S."/>
            <person name="Shao J."/>
            <person name="Lary D.J."/>
            <person name="Kronmiller B."/>
            <person name="Shen D."/>
            <person name="Strem M.D."/>
            <person name="Amoako-Attah I."/>
            <person name="Akrofi A.Y."/>
            <person name="Begoude B.A."/>
            <person name="Ten Hoopen G.M."/>
            <person name="Coulibaly K."/>
            <person name="Kebe B.I."/>
            <person name="Melnick R.L."/>
            <person name="Guiltinan M.J."/>
            <person name="Tyler B.M."/>
            <person name="Meinhardt L.W."/>
            <person name="Bailey B.A."/>
        </authorList>
    </citation>
    <scope>NUCLEOTIDE SEQUENCE [LARGE SCALE GENOMIC DNA]</scope>
    <source>
        <strain evidence="2">sbr112.9</strain>
    </source>
</reference>
<protein>
    <submittedName>
        <fullName evidence="1">Uncharacterized protein</fullName>
    </submittedName>
</protein>
<evidence type="ECO:0000313" key="2">
    <source>
        <dbReference type="Proteomes" id="UP000237271"/>
    </source>
</evidence>
<dbReference type="Proteomes" id="UP000237271">
    <property type="component" value="Unassembled WGS sequence"/>
</dbReference>
<comment type="caution">
    <text evidence="1">The sequence shown here is derived from an EMBL/GenBank/DDBJ whole genome shotgun (WGS) entry which is preliminary data.</text>
</comment>
<evidence type="ECO:0000313" key="1">
    <source>
        <dbReference type="EMBL" id="POM69255.1"/>
    </source>
</evidence>
<dbReference type="OrthoDB" id="194929at2759"/>
<name>A0A2P4XUL0_9STRA</name>